<accession>A0A6A5BIK9</accession>
<reference evidence="2 3" key="1">
    <citation type="journal article" date="2019" name="Sci. Rep.">
        <title>Nanopore sequencing improves the draft genome of the human pathogenic amoeba Naegleria fowleri.</title>
        <authorList>
            <person name="Liechti N."/>
            <person name="Schurch N."/>
            <person name="Bruggmann R."/>
            <person name="Wittwer M."/>
        </authorList>
    </citation>
    <scope>NUCLEOTIDE SEQUENCE [LARGE SCALE GENOMIC DNA]</scope>
    <source>
        <strain evidence="2 3">ATCC 30894</strain>
    </source>
</reference>
<evidence type="ECO:0000256" key="1">
    <source>
        <dbReference type="SAM" id="Phobius"/>
    </source>
</evidence>
<dbReference type="RefSeq" id="XP_044559349.1">
    <property type="nucleotide sequence ID" value="XM_044709710.1"/>
</dbReference>
<gene>
    <name evidence="2" type="ORF">FDP41_006110</name>
</gene>
<dbReference type="Proteomes" id="UP000444721">
    <property type="component" value="Unassembled WGS sequence"/>
</dbReference>
<comment type="caution">
    <text evidence="2">The sequence shown here is derived from an EMBL/GenBank/DDBJ whole genome shotgun (WGS) entry which is preliminary data.</text>
</comment>
<keyword evidence="3" id="KW-1185">Reference proteome</keyword>
<proteinExistence type="predicted"/>
<dbReference type="VEuPathDB" id="AmoebaDB:NF0094550"/>
<dbReference type="VEuPathDB" id="AmoebaDB:FDP41_006110"/>
<evidence type="ECO:0000313" key="2">
    <source>
        <dbReference type="EMBL" id="KAF0974636.1"/>
    </source>
</evidence>
<dbReference type="EMBL" id="VFQX01000051">
    <property type="protein sequence ID" value="KAF0974636.1"/>
    <property type="molecule type" value="Genomic_DNA"/>
</dbReference>
<dbReference type="AlphaFoldDB" id="A0A6A5BIK9"/>
<keyword evidence="1" id="KW-0472">Membrane</keyword>
<feature type="transmembrane region" description="Helical" evidence="1">
    <location>
        <begin position="188"/>
        <end position="206"/>
    </location>
</feature>
<keyword evidence="1" id="KW-1133">Transmembrane helix</keyword>
<sequence length="207" mass="22513">MFSILMDWQTFKGQTLSSSFLAFKKNNNQSRQQEFSSDISEMAKILYSAYLGLLLVILCVCGSQQQLFHMIHAEEQQSVSMIQLDTSSSAVDSGSQFIGTVTAYDFSGKVSTLSGYVVTLSVEGSGVTVRGPSFVTLQNGVASFSMSISTSSTLYVTMKAELKIGLSSYSYSKNLLVNNYPRSNASSLKVSLLGFVVILASFLLFIL</sequence>
<dbReference type="GeneID" id="68113328"/>
<evidence type="ECO:0000313" key="3">
    <source>
        <dbReference type="Proteomes" id="UP000444721"/>
    </source>
</evidence>
<dbReference type="VEuPathDB" id="AmoebaDB:NfTy_078160"/>
<name>A0A6A5BIK9_NAEFO</name>
<keyword evidence="1" id="KW-0812">Transmembrane</keyword>
<feature type="transmembrane region" description="Helical" evidence="1">
    <location>
        <begin position="45"/>
        <end position="63"/>
    </location>
</feature>
<organism evidence="2 3">
    <name type="scientific">Naegleria fowleri</name>
    <name type="common">Brain eating amoeba</name>
    <dbReference type="NCBI Taxonomy" id="5763"/>
    <lineage>
        <taxon>Eukaryota</taxon>
        <taxon>Discoba</taxon>
        <taxon>Heterolobosea</taxon>
        <taxon>Tetramitia</taxon>
        <taxon>Eutetramitia</taxon>
        <taxon>Vahlkampfiidae</taxon>
        <taxon>Naegleria</taxon>
    </lineage>
</organism>
<protein>
    <submittedName>
        <fullName evidence="2">Uncharacterized protein</fullName>
    </submittedName>
</protein>